<organism evidence="1 2">
    <name type="scientific">Mucilaginibacter pineti</name>
    <dbReference type="NCBI Taxonomy" id="1391627"/>
    <lineage>
        <taxon>Bacteria</taxon>
        <taxon>Pseudomonadati</taxon>
        <taxon>Bacteroidota</taxon>
        <taxon>Sphingobacteriia</taxon>
        <taxon>Sphingobacteriales</taxon>
        <taxon>Sphingobacteriaceae</taxon>
        <taxon>Mucilaginibacter</taxon>
    </lineage>
</organism>
<evidence type="ECO:0000313" key="1">
    <source>
        <dbReference type="EMBL" id="SDE45677.1"/>
    </source>
</evidence>
<evidence type="ECO:0000313" key="2">
    <source>
        <dbReference type="Proteomes" id="UP000199072"/>
    </source>
</evidence>
<protein>
    <submittedName>
        <fullName evidence="1">Uncharacterized protein</fullName>
    </submittedName>
</protein>
<dbReference type="Proteomes" id="UP000199072">
    <property type="component" value="Unassembled WGS sequence"/>
</dbReference>
<dbReference type="OrthoDB" id="5464618at2"/>
<proteinExistence type="predicted"/>
<sequence>MSNFTFAKDYLLHRLKANNRHGVHSPFVYNLIDNVIYDYADKEVYREMGEDWERRAGSAGIKLKVVRLLYRLTKHFDPATIIHPGNADPIIKCCLHKAAPNAGLYTQENPPAKADLIYIEADDSKDNALKHSNQSLPSVHEDTVLILAGIYKSAGMKQAWAQAKNHPQVTLTIDLFWIGLVFFKSGRAEKEHFRVKY</sequence>
<dbReference type="AlphaFoldDB" id="A0A1G7D2D9"/>
<reference evidence="1 2" key="1">
    <citation type="submission" date="2016-10" db="EMBL/GenBank/DDBJ databases">
        <authorList>
            <person name="de Groot N.N."/>
        </authorList>
    </citation>
    <scope>NUCLEOTIDE SEQUENCE [LARGE SCALE GENOMIC DNA]</scope>
    <source>
        <strain evidence="1 2">47C3B</strain>
    </source>
</reference>
<accession>A0A1G7D2D9</accession>
<name>A0A1G7D2D9_9SPHI</name>
<dbReference type="STRING" id="1391627.SAMN05216464_106208"/>
<keyword evidence="2" id="KW-1185">Reference proteome</keyword>
<dbReference type="EMBL" id="FNAI01000006">
    <property type="protein sequence ID" value="SDE45677.1"/>
    <property type="molecule type" value="Genomic_DNA"/>
</dbReference>
<gene>
    <name evidence="1" type="ORF">SAMN05216464_106208</name>
</gene>
<dbReference type="RefSeq" id="WP_091150114.1">
    <property type="nucleotide sequence ID" value="NZ_FNAI01000006.1"/>
</dbReference>